<dbReference type="Proteomes" id="UP000658225">
    <property type="component" value="Unassembled WGS sequence"/>
</dbReference>
<keyword evidence="2" id="KW-1185">Reference proteome</keyword>
<reference evidence="1" key="1">
    <citation type="submission" date="2020-10" db="EMBL/GenBank/DDBJ databases">
        <title>Genomic Encyclopedia of Type Strains, Phase IV (KMG-IV): sequencing the most valuable type-strain genomes for metagenomic binning, comparative biology and taxonomic classification.</title>
        <authorList>
            <person name="Goeker M."/>
        </authorList>
    </citation>
    <scope>NUCLEOTIDE SEQUENCE</scope>
    <source>
        <strain evidence="1">DSM 13886</strain>
    </source>
</reference>
<accession>A0A927R5C2</accession>
<dbReference type="EMBL" id="JADBEL010000065">
    <property type="protein sequence ID" value="MBE1557191.1"/>
    <property type="molecule type" value="Genomic_DNA"/>
</dbReference>
<gene>
    <name evidence="1" type="ORF">H4683_004330</name>
</gene>
<sequence>MEYRWKKELPSDRLFDLFQSQIISVSAKLGLLGDVEQLNVAGDGTPLVTSSHTRSKSTCHCRAQGIEKCTHARIYSQPDCDSGWDSVIVRNTLTGIIST</sequence>
<comment type="caution">
    <text evidence="1">The sequence shown here is derived from an EMBL/GenBank/DDBJ whole genome shotgun (WGS) entry which is preliminary data.</text>
</comment>
<dbReference type="AlphaFoldDB" id="A0A927R5C2"/>
<organism evidence="1 2">
    <name type="scientific">Sporosarcina limicola</name>
    <dbReference type="NCBI Taxonomy" id="34101"/>
    <lineage>
        <taxon>Bacteria</taxon>
        <taxon>Bacillati</taxon>
        <taxon>Bacillota</taxon>
        <taxon>Bacilli</taxon>
        <taxon>Bacillales</taxon>
        <taxon>Caryophanaceae</taxon>
        <taxon>Sporosarcina</taxon>
    </lineage>
</organism>
<name>A0A927R5C2_9BACL</name>
<proteinExistence type="predicted"/>
<protein>
    <submittedName>
        <fullName evidence="1">Uncharacterized protein</fullName>
    </submittedName>
</protein>
<evidence type="ECO:0000313" key="2">
    <source>
        <dbReference type="Proteomes" id="UP000658225"/>
    </source>
</evidence>
<evidence type="ECO:0000313" key="1">
    <source>
        <dbReference type="EMBL" id="MBE1557191.1"/>
    </source>
</evidence>